<keyword evidence="2" id="KW-1185">Reference proteome</keyword>
<proteinExistence type="predicted"/>
<evidence type="ECO:0000313" key="2">
    <source>
        <dbReference type="Proteomes" id="UP000836404"/>
    </source>
</evidence>
<organism evidence="1 2">
    <name type="scientific">Tilletia laevis</name>
    <dbReference type="NCBI Taxonomy" id="157183"/>
    <lineage>
        <taxon>Eukaryota</taxon>
        <taxon>Fungi</taxon>
        <taxon>Dikarya</taxon>
        <taxon>Basidiomycota</taxon>
        <taxon>Ustilaginomycotina</taxon>
        <taxon>Exobasidiomycetes</taxon>
        <taxon>Tilletiales</taxon>
        <taxon>Tilletiaceae</taxon>
        <taxon>Tilletia</taxon>
    </lineage>
</organism>
<dbReference type="EMBL" id="CAJHJF010003807">
    <property type="protein sequence ID" value="CAD6938379.1"/>
    <property type="molecule type" value="Genomic_DNA"/>
</dbReference>
<sequence length="182" mass="20209">MSAAAAHTERPPTVTSIPPILVSQAQTIQGAYVNSGRMSEGLARLQSTKVMFQQAAKRNSTAAEQTEVAVSALLVAMQTDVRRRIKYSEARMSDELDGVKMRLRKEMACNHETIERHLQDTIKMVRSVMERTRDDAQGGLTDALDFLNVCGLRLQEGINNTEHDYMGSLAQILVSNAWTTAW</sequence>
<evidence type="ECO:0000313" key="1">
    <source>
        <dbReference type="EMBL" id="CAD6938379.1"/>
    </source>
</evidence>
<comment type="caution">
    <text evidence="1">The sequence shown here is derived from an EMBL/GenBank/DDBJ whole genome shotgun (WGS) entry which is preliminary data.</text>
</comment>
<accession>A0A9N8M233</accession>
<name>A0A9N8M233_9BASI</name>
<dbReference type="AlphaFoldDB" id="A0A9N8M233"/>
<dbReference type="Proteomes" id="UP000836404">
    <property type="component" value="Unassembled WGS sequence"/>
</dbReference>
<gene>
    <name evidence="1" type="ORF">JKILLFL_G9874</name>
</gene>
<reference evidence="1 2" key="1">
    <citation type="submission" date="2020-10" db="EMBL/GenBank/DDBJ databases">
        <authorList>
            <person name="Sedaghatjoo S."/>
        </authorList>
    </citation>
    <scope>NUCLEOTIDE SEQUENCE [LARGE SCALE GENOMIC DNA]</scope>
    <source>
        <strain evidence="1 2">LLFL</strain>
    </source>
</reference>
<protein>
    <submittedName>
        <fullName evidence="1">Uncharacterized protein</fullName>
    </submittedName>
</protein>